<dbReference type="PANTHER" id="PTHR45825:SF11">
    <property type="entry name" value="ALPHA AMYLASE DOMAIN-CONTAINING PROTEIN"/>
    <property type="match status" value="1"/>
</dbReference>
<dbReference type="PANTHER" id="PTHR45825">
    <property type="entry name" value="GRANULE-BOUND STARCH SYNTHASE 1, CHLOROPLASTIC/AMYLOPLASTIC"/>
    <property type="match status" value="1"/>
</dbReference>
<gene>
    <name evidence="5" type="ORF">ENU21_01635</name>
</gene>
<proteinExistence type="predicted"/>
<dbReference type="EMBL" id="DTBQ01000046">
    <property type="protein sequence ID" value="HGM46440.1"/>
    <property type="molecule type" value="Genomic_DNA"/>
</dbReference>
<feature type="domain" description="Glycosyl transferase family 1" evidence="3">
    <location>
        <begin position="326"/>
        <end position="477"/>
    </location>
</feature>
<dbReference type="SUPFAM" id="SSF53756">
    <property type="entry name" value="UDP-Glycosyltransferase/glycogen phosphorylase"/>
    <property type="match status" value="1"/>
</dbReference>
<keyword evidence="1" id="KW-0328">Glycosyltransferase</keyword>
<reference evidence="5" key="1">
    <citation type="journal article" date="2020" name="mSystems">
        <title>Genome- and Community-Level Interaction Insights into Carbon Utilization and Element Cycling Functions of Hydrothermarchaeota in Hydrothermal Sediment.</title>
        <authorList>
            <person name="Zhou Z."/>
            <person name="Liu Y."/>
            <person name="Xu W."/>
            <person name="Pan J."/>
            <person name="Luo Z.H."/>
            <person name="Li M."/>
        </authorList>
    </citation>
    <scope>NUCLEOTIDE SEQUENCE</scope>
    <source>
        <strain evidence="5">SpSt-649</strain>
    </source>
</reference>
<evidence type="ECO:0000313" key="5">
    <source>
        <dbReference type="EMBL" id="HGM46440.1"/>
    </source>
</evidence>
<dbReference type="GO" id="GO:0016757">
    <property type="term" value="F:glycosyltransferase activity"/>
    <property type="evidence" value="ECO:0007669"/>
    <property type="project" value="UniProtKB-KW"/>
</dbReference>
<dbReference type="Pfam" id="PF08323">
    <property type="entry name" value="Glyco_transf_5"/>
    <property type="match status" value="1"/>
</dbReference>
<accession>A0A7C4D1P2</accession>
<sequence length="556" mass="61248">MNQTVWMVTFEAVPVVKVGGLAEVPTNLAVELAARGWDAVVIVPAHGELRERSAESIATLNVPGARLEVGKLEWRGVKFFIVSGGALRDAGVYAEEVLEAKVVQFAAAVGELLKNPELLGVREPSVVHFHDWHSVPALLALRRALEGGGEPALFFHIHLLVRRRLSEELLSKAGIPPDWEHEVAWGGSKRRVSVREALQLSGGAAEKLGALEAHRVVTVSHAYLSEELAPFMGSELSGKARVVYNGTSWRYSDLQKEVFEVHGRQLEVFGAAQLPNRMLLRKYFLLYALGSLPEGEPKVPDERTARKLREAAAPPLREDLRTEAFSYDGPLVITTGRVSRQKGFDLLLEAVPHVVQDLGITRFVFFILPVWGSEDLSLQLLDLSREYPDNVRVVFGQAPSVYRLAHLAADVFAAPSRREPFGIMALEAMVSGVPVVASRVGGLAETVLDIREHGYAGTGFLVSPGDPYELAEKIRDLAAFMEASATGRLDMLVEKIEDRKLRELLEEYPDSGEIIRKSCIERVETHFTWQASARMAEAVYFEALRSLGKPLSTAST</sequence>
<evidence type="ECO:0000259" key="3">
    <source>
        <dbReference type="Pfam" id="PF00534"/>
    </source>
</evidence>
<comment type="caution">
    <text evidence="5">The sequence shown here is derived from an EMBL/GenBank/DDBJ whole genome shotgun (WGS) entry which is preliminary data.</text>
</comment>
<dbReference type="Gene3D" id="3.40.50.2000">
    <property type="entry name" value="Glycogen Phosphorylase B"/>
    <property type="match status" value="2"/>
</dbReference>
<organism evidence="5">
    <name type="scientific">Thermofilum pendens</name>
    <dbReference type="NCBI Taxonomy" id="2269"/>
    <lineage>
        <taxon>Archaea</taxon>
        <taxon>Thermoproteota</taxon>
        <taxon>Thermoprotei</taxon>
        <taxon>Thermofilales</taxon>
        <taxon>Thermofilaceae</taxon>
        <taxon>Thermofilum</taxon>
    </lineage>
</organism>
<evidence type="ECO:0000256" key="1">
    <source>
        <dbReference type="ARBA" id="ARBA00022676"/>
    </source>
</evidence>
<keyword evidence="2 5" id="KW-0808">Transferase</keyword>
<dbReference type="Pfam" id="PF00534">
    <property type="entry name" value="Glycos_transf_1"/>
    <property type="match status" value="1"/>
</dbReference>
<evidence type="ECO:0000256" key="2">
    <source>
        <dbReference type="ARBA" id="ARBA00022679"/>
    </source>
</evidence>
<feature type="domain" description="Starch synthase catalytic" evidence="4">
    <location>
        <begin position="5"/>
        <end position="238"/>
    </location>
</feature>
<dbReference type="InterPro" id="IPR001296">
    <property type="entry name" value="Glyco_trans_1"/>
</dbReference>
<name>A0A7C4D1P2_THEPE</name>
<dbReference type="InterPro" id="IPR013534">
    <property type="entry name" value="Starch_synth_cat_dom"/>
</dbReference>
<protein>
    <submittedName>
        <fullName evidence="5">Glycosyltransferase</fullName>
    </submittedName>
</protein>
<evidence type="ECO:0000259" key="4">
    <source>
        <dbReference type="Pfam" id="PF08323"/>
    </source>
</evidence>
<dbReference type="AlphaFoldDB" id="A0A7C4D1P2"/>